<gene>
    <name evidence="2" type="primary">yidD</name>
    <name evidence="2" type="ORF">ACFSUL_13095</name>
</gene>
<dbReference type="PANTHER" id="PTHR33383">
    <property type="entry name" value="MEMBRANE PROTEIN INSERTION EFFICIENCY FACTOR-RELATED"/>
    <property type="match status" value="1"/>
</dbReference>
<comment type="subcellular location">
    <subcellularLocation>
        <location evidence="1">Cell membrane</location>
        <topology evidence="1">Peripheral membrane protein</topology>
        <orientation evidence="1">Cytoplasmic side</orientation>
    </subcellularLocation>
</comment>
<evidence type="ECO:0000256" key="1">
    <source>
        <dbReference type="HAMAP-Rule" id="MF_00386"/>
    </source>
</evidence>
<accession>A0ABW5RUQ9</accession>
<evidence type="ECO:0000313" key="2">
    <source>
        <dbReference type="EMBL" id="MFD2681684.1"/>
    </source>
</evidence>
<dbReference type="SMART" id="SM01234">
    <property type="entry name" value="Haemolytic"/>
    <property type="match status" value="1"/>
</dbReference>
<comment type="function">
    <text evidence="1">Could be involved in insertion of integral membrane proteins into the membrane.</text>
</comment>
<keyword evidence="3" id="KW-1185">Reference proteome</keyword>
<dbReference type="PANTHER" id="PTHR33383:SF1">
    <property type="entry name" value="MEMBRANE PROTEIN INSERTION EFFICIENCY FACTOR-RELATED"/>
    <property type="match status" value="1"/>
</dbReference>
<comment type="caution">
    <text evidence="2">The sequence shown here is derived from an EMBL/GenBank/DDBJ whole genome shotgun (WGS) entry which is preliminary data.</text>
</comment>
<dbReference type="RefSeq" id="WP_377936099.1">
    <property type="nucleotide sequence ID" value="NZ_JBHUMF010000030.1"/>
</dbReference>
<reference evidence="3" key="1">
    <citation type="journal article" date="2019" name="Int. J. Syst. Evol. Microbiol.">
        <title>The Global Catalogue of Microorganisms (GCM) 10K type strain sequencing project: providing services to taxonomists for standard genome sequencing and annotation.</title>
        <authorList>
            <consortium name="The Broad Institute Genomics Platform"/>
            <consortium name="The Broad Institute Genome Sequencing Center for Infectious Disease"/>
            <person name="Wu L."/>
            <person name="Ma J."/>
        </authorList>
    </citation>
    <scope>NUCLEOTIDE SEQUENCE [LARGE SCALE GENOMIC DNA]</scope>
    <source>
        <strain evidence="3">KCTC 3913</strain>
    </source>
</reference>
<organism evidence="2 3">
    <name type="scientific">Bacillus seohaeanensis</name>
    <dbReference type="NCBI Taxonomy" id="284580"/>
    <lineage>
        <taxon>Bacteria</taxon>
        <taxon>Bacillati</taxon>
        <taxon>Bacillota</taxon>
        <taxon>Bacilli</taxon>
        <taxon>Bacillales</taxon>
        <taxon>Bacillaceae</taxon>
        <taxon>Bacillus</taxon>
    </lineage>
</organism>
<dbReference type="EMBL" id="JBHUMF010000030">
    <property type="protein sequence ID" value="MFD2681684.1"/>
    <property type="molecule type" value="Genomic_DNA"/>
</dbReference>
<proteinExistence type="inferred from homology"/>
<name>A0ABW5RUQ9_9BACI</name>
<keyword evidence="1" id="KW-0472">Membrane</keyword>
<dbReference type="HAMAP" id="MF_00386">
    <property type="entry name" value="UPF0161_YidD"/>
    <property type="match status" value="1"/>
</dbReference>
<dbReference type="InterPro" id="IPR002696">
    <property type="entry name" value="Membr_insert_effic_factor_YidD"/>
</dbReference>
<dbReference type="NCBIfam" id="TIGR00278">
    <property type="entry name" value="membrane protein insertion efficiency factor YidD"/>
    <property type="match status" value="1"/>
</dbReference>
<protein>
    <recommendedName>
        <fullName evidence="1">Putative membrane protein insertion efficiency factor</fullName>
    </recommendedName>
</protein>
<evidence type="ECO:0000313" key="3">
    <source>
        <dbReference type="Proteomes" id="UP001597506"/>
    </source>
</evidence>
<keyword evidence="1" id="KW-1003">Cell membrane</keyword>
<comment type="similarity">
    <text evidence="1">Belongs to the UPF0161 family.</text>
</comment>
<dbReference type="Proteomes" id="UP001597506">
    <property type="component" value="Unassembled WGS sequence"/>
</dbReference>
<dbReference type="Pfam" id="PF01809">
    <property type="entry name" value="YidD"/>
    <property type="match status" value="1"/>
</dbReference>
<sequence length="81" mass="9443">MKQLFLALIKFYRLVISPLKPPTCRFYPTCSEYGLQAIRKYGAIRGGYLTIKRIMKCHPFHPGGIDYVPENWPPSKQKNKK</sequence>